<accession>A0A8J2WG92</accession>
<dbReference type="OrthoDB" id="10261390at2759"/>
<keyword evidence="4" id="KW-1185">Reference proteome</keyword>
<keyword evidence="2" id="KW-0460">Magnesium</keyword>
<dbReference type="InterPro" id="IPR042086">
    <property type="entry name" value="MeTrfase_capping"/>
</dbReference>
<protein>
    <submittedName>
        <fullName evidence="3">Uncharacterized protein</fullName>
    </submittedName>
</protein>
<organism evidence="3 4">
    <name type="scientific">Pelagomonas calceolata</name>
    <dbReference type="NCBI Taxonomy" id="35677"/>
    <lineage>
        <taxon>Eukaryota</taxon>
        <taxon>Sar</taxon>
        <taxon>Stramenopiles</taxon>
        <taxon>Ochrophyta</taxon>
        <taxon>Pelagophyceae</taxon>
        <taxon>Pelagomonadales</taxon>
        <taxon>Pelagomonadaceae</taxon>
        <taxon>Pelagomonas</taxon>
    </lineage>
</organism>
<dbReference type="InterPro" id="IPR005299">
    <property type="entry name" value="MeTrfase_7"/>
</dbReference>
<reference evidence="3" key="1">
    <citation type="submission" date="2021-11" db="EMBL/GenBank/DDBJ databases">
        <authorList>
            <consortium name="Genoscope - CEA"/>
            <person name="William W."/>
        </authorList>
    </citation>
    <scope>NUCLEOTIDE SEQUENCE</scope>
</reference>
<dbReference type="AlphaFoldDB" id="A0A8J2WG92"/>
<evidence type="ECO:0000313" key="3">
    <source>
        <dbReference type="EMBL" id="CAH0367185.1"/>
    </source>
</evidence>
<dbReference type="GO" id="GO:0008168">
    <property type="term" value="F:methyltransferase activity"/>
    <property type="evidence" value="ECO:0007669"/>
    <property type="project" value="InterPro"/>
</dbReference>
<dbReference type="EMBL" id="CAKKNE010000002">
    <property type="protein sequence ID" value="CAH0367185.1"/>
    <property type="molecule type" value="Genomic_DNA"/>
</dbReference>
<dbReference type="PANTHER" id="PTHR31009">
    <property type="entry name" value="S-ADENOSYL-L-METHIONINE:CARBOXYL METHYLTRANSFERASE FAMILY PROTEIN"/>
    <property type="match status" value="1"/>
</dbReference>
<proteinExistence type="predicted"/>
<dbReference type="Gene3D" id="1.10.1200.270">
    <property type="entry name" value="Methyltransferase, alpha-helical capping domain"/>
    <property type="match status" value="1"/>
</dbReference>
<sequence length="396" mass="42699">MHRRAAVALGRVAPRRIAGASRRRHLAAEAGGKHVPWGVAGEGTYTASTKGCFDVIARCGPLVREATERALAARKTRGAAGEPFHIADFGTADGGTSLPLMRNVVARVRAAEPDTAIIVGYEDQAQNDWQSLFKLVQGHIEGGPETYYEPDGNVYAVAVGTSFYESCFAPESIDLSFSATAFHWLTSCPADIPDALHSACTADPATKKAFGERARKDWTRILSKRAAELKPGGQLVVANFATDENGSFLGRTPGKQCMHSNFSDLWLKVAGAEVHAQTNFPNEYRALDACRAAFENPFVGLALRSIETDVVPCPYHEEWVSGPKTDARAAAEYFVPTTRTWSNSTFVSGATRAGRSPGEAAAMADDMFAKYVDLVAEDPAQHAMDYVHSYAHAEKA</sequence>
<keyword evidence="1" id="KW-0479">Metal-binding</keyword>
<evidence type="ECO:0000256" key="1">
    <source>
        <dbReference type="ARBA" id="ARBA00022723"/>
    </source>
</evidence>
<name>A0A8J2WG92_9STRA</name>
<dbReference type="InterPro" id="IPR029063">
    <property type="entry name" value="SAM-dependent_MTases_sf"/>
</dbReference>
<evidence type="ECO:0000256" key="2">
    <source>
        <dbReference type="ARBA" id="ARBA00022842"/>
    </source>
</evidence>
<dbReference type="Gene3D" id="3.40.50.150">
    <property type="entry name" value="Vaccinia Virus protein VP39"/>
    <property type="match status" value="1"/>
</dbReference>
<dbReference type="Pfam" id="PF03492">
    <property type="entry name" value="Methyltransf_7"/>
    <property type="match status" value="1"/>
</dbReference>
<dbReference type="Proteomes" id="UP000789595">
    <property type="component" value="Unassembled WGS sequence"/>
</dbReference>
<gene>
    <name evidence="3" type="ORF">PECAL_2P01960</name>
</gene>
<dbReference type="GO" id="GO:0046872">
    <property type="term" value="F:metal ion binding"/>
    <property type="evidence" value="ECO:0007669"/>
    <property type="project" value="UniProtKB-KW"/>
</dbReference>
<comment type="caution">
    <text evidence="3">The sequence shown here is derived from an EMBL/GenBank/DDBJ whole genome shotgun (WGS) entry which is preliminary data.</text>
</comment>
<dbReference type="SUPFAM" id="SSF53335">
    <property type="entry name" value="S-adenosyl-L-methionine-dependent methyltransferases"/>
    <property type="match status" value="1"/>
</dbReference>
<evidence type="ECO:0000313" key="4">
    <source>
        <dbReference type="Proteomes" id="UP000789595"/>
    </source>
</evidence>